<sequence>MTNGFNSTVPQGKLEYRGIIPLFKLLIKQNFMDIQNALDTINTYQWNSEQLKGTAILSVYALKGIVGYAASQNKPVEELLPMEIVEAK</sequence>
<dbReference type="EMBL" id="CP099464">
    <property type="protein sequence ID" value="UUO14728.1"/>
    <property type="molecule type" value="Genomic_DNA"/>
</dbReference>
<reference evidence="1" key="1">
    <citation type="submission" date="2022-06" db="EMBL/GenBank/DDBJ databases">
        <title>Nostosin G and Spiroidesin B from the Cyanobacterium Dolichospermum sp. NIES-1697.</title>
        <authorList>
            <person name="Phan C.-S."/>
            <person name="Mehjabin J.J."/>
            <person name="Anas A.R.J."/>
            <person name="Hayasaka M."/>
            <person name="Onoki R."/>
            <person name="Wang J."/>
            <person name="Umezawa T."/>
            <person name="Washio K."/>
            <person name="Morikawa M."/>
            <person name="Okino T."/>
        </authorList>
    </citation>
    <scope>NUCLEOTIDE SEQUENCE</scope>
    <source>
        <strain evidence="1">NIES-1697</strain>
    </source>
</reference>
<keyword evidence="2" id="KW-1185">Reference proteome</keyword>
<name>A0ABY5LVZ6_9CYAN</name>
<proteinExistence type="predicted"/>
<gene>
    <name evidence="1" type="ORF">NG743_22330</name>
</gene>
<evidence type="ECO:0000313" key="2">
    <source>
        <dbReference type="Proteomes" id="UP001057561"/>
    </source>
</evidence>
<dbReference type="Proteomes" id="UP001057561">
    <property type="component" value="Chromosome"/>
</dbReference>
<accession>A0ABY5LVZ6</accession>
<organism evidence="1 2">
    <name type="scientific">Dolichospermum heterosporum TAC447</name>
    <dbReference type="NCBI Taxonomy" id="747523"/>
    <lineage>
        <taxon>Bacteria</taxon>
        <taxon>Bacillati</taxon>
        <taxon>Cyanobacteriota</taxon>
        <taxon>Cyanophyceae</taxon>
        <taxon>Nostocales</taxon>
        <taxon>Aphanizomenonaceae</taxon>
        <taxon>Dolichospermum</taxon>
        <taxon>Dolichospermum heterosporum</taxon>
    </lineage>
</organism>
<evidence type="ECO:0000313" key="1">
    <source>
        <dbReference type="EMBL" id="UUO14728.1"/>
    </source>
</evidence>
<protein>
    <submittedName>
        <fullName evidence="1">Uncharacterized protein</fullName>
    </submittedName>
</protein>
<dbReference type="RefSeq" id="WP_027401741.1">
    <property type="nucleotide sequence ID" value="NZ_CP099464.1"/>
</dbReference>